<comment type="caution">
    <text evidence="4">The sequence shown here is derived from an EMBL/GenBank/DDBJ whole genome shotgun (WGS) entry which is preliminary data.</text>
</comment>
<dbReference type="PROSITE" id="PS51257">
    <property type="entry name" value="PROKAR_LIPOPROTEIN"/>
    <property type="match status" value="1"/>
</dbReference>
<proteinExistence type="predicted"/>
<keyword evidence="5" id="KW-1185">Reference proteome</keyword>
<accession>A0ABP5ARK0</accession>
<dbReference type="SUPFAM" id="SSF56300">
    <property type="entry name" value="Metallo-dependent phosphatases"/>
    <property type="match status" value="1"/>
</dbReference>
<evidence type="ECO:0000313" key="5">
    <source>
        <dbReference type="Proteomes" id="UP001501612"/>
    </source>
</evidence>
<feature type="region of interest" description="Disordered" evidence="1">
    <location>
        <begin position="34"/>
        <end position="59"/>
    </location>
</feature>
<sequence length="433" mass="47265">MRVVGRRGLLAAVAVVVALVVACTAAVAAGVWTDPGSDSGSDAATSPATGETSQSADAGADGYRFLSSPDFMNADVADLSGLPGFRRGTPNSWNRSYARAVRTVMDGFAAERPDDVLVAGDLVNGHWGDKPSRVFGPTDTARQKRQAISRAARAYYPAWRRLFAQRDLDVHVAVGDHEIGDNDWRGSARKDAKRRNVTHFKREFARYGLRPGRYSDRPEGPARSTAYATRLSPEVQLVTVDVFRRTGNDVLPELDSQQLRWLDGVLARAEADDVDWIIVQGHTPVLGPVRTTSSSGLMYRGGARSAFWRTLVRHDVDLYLSGEVHDITARREGGVTQISHGGIFTHANRRGRGGTNYLVGQVDGDELALTSRRFLVESSRTGRRLWQATGKGRPPLSKRFDPVPALVGRMTLTSDGRVLQRSGVLDEYVPSRG</sequence>
<evidence type="ECO:0000313" key="4">
    <source>
        <dbReference type="EMBL" id="GAA1920656.1"/>
    </source>
</evidence>
<dbReference type="EMBL" id="BAAAMY010000005">
    <property type="protein sequence ID" value="GAA1920656.1"/>
    <property type="molecule type" value="Genomic_DNA"/>
</dbReference>
<dbReference type="Gene3D" id="3.60.21.10">
    <property type="match status" value="1"/>
</dbReference>
<dbReference type="RefSeq" id="WP_344007237.1">
    <property type="nucleotide sequence ID" value="NZ_BAAAMY010000005.1"/>
</dbReference>
<dbReference type="PANTHER" id="PTHR43143">
    <property type="entry name" value="METALLOPHOSPHOESTERASE, CALCINEURIN SUPERFAMILY"/>
    <property type="match status" value="1"/>
</dbReference>
<name>A0ABP5ARK0_9ACTN</name>
<feature type="compositionally biased region" description="Polar residues" evidence="1">
    <location>
        <begin position="36"/>
        <end position="56"/>
    </location>
</feature>
<dbReference type="InterPro" id="IPR051918">
    <property type="entry name" value="STPP_CPPED1"/>
</dbReference>
<reference evidence="5" key="1">
    <citation type="journal article" date="2019" name="Int. J. Syst. Evol. Microbiol.">
        <title>The Global Catalogue of Microorganisms (GCM) 10K type strain sequencing project: providing services to taxonomists for standard genome sequencing and annotation.</title>
        <authorList>
            <consortium name="The Broad Institute Genomics Platform"/>
            <consortium name="The Broad Institute Genome Sequencing Center for Infectious Disease"/>
            <person name="Wu L."/>
            <person name="Ma J."/>
        </authorList>
    </citation>
    <scope>NUCLEOTIDE SEQUENCE [LARGE SCALE GENOMIC DNA]</scope>
    <source>
        <strain evidence="5">JCM 14046</strain>
    </source>
</reference>
<dbReference type="Pfam" id="PF00149">
    <property type="entry name" value="Metallophos"/>
    <property type="match status" value="1"/>
</dbReference>
<feature type="chain" id="PRO_5045551416" description="Calcineurin-like phosphoesterase domain-containing protein" evidence="2">
    <location>
        <begin position="29"/>
        <end position="433"/>
    </location>
</feature>
<gene>
    <name evidence="4" type="ORF">GCM10009737_22730</name>
</gene>
<keyword evidence="2" id="KW-0732">Signal</keyword>
<dbReference type="InterPro" id="IPR029052">
    <property type="entry name" value="Metallo-depent_PP-like"/>
</dbReference>
<dbReference type="PANTHER" id="PTHR43143:SF1">
    <property type="entry name" value="SERINE_THREONINE-PROTEIN PHOSPHATASE CPPED1"/>
    <property type="match status" value="1"/>
</dbReference>
<evidence type="ECO:0000259" key="3">
    <source>
        <dbReference type="Pfam" id="PF00149"/>
    </source>
</evidence>
<organism evidence="4 5">
    <name type="scientific">Nocardioides lentus</name>
    <dbReference type="NCBI Taxonomy" id="338077"/>
    <lineage>
        <taxon>Bacteria</taxon>
        <taxon>Bacillati</taxon>
        <taxon>Actinomycetota</taxon>
        <taxon>Actinomycetes</taxon>
        <taxon>Propionibacteriales</taxon>
        <taxon>Nocardioidaceae</taxon>
        <taxon>Nocardioides</taxon>
    </lineage>
</organism>
<evidence type="ECO:0000256" key="2">
    <source>
        <dbReference type="SAM" id="SignalP"/>
    </source>
</evidence>
<dbReference type="InterPro" id="IPR004843">
    <property type="entry name" value="Calcineurin-like_PHP"/>
</dbReference>
<feature type="domain" description="Calcineurin-like phosphoesterase" evidence="3">
    <location>
        <begin position="99"/>
        <end position="325"/>
    </location>
</feature>
<evidence type="ECO:0000256" key="1">
    <source>
        <dbReference type="SAM" id="MobiDB-lite"/>
    </source>
</evidence>
<protein>
    <recommendedName>
        <fullName evidence="3">Calcineurin-like phosphoesterase domain-containing protein</fullName>
    </recommendedName>
</protein>
<feature type="signal peptide" evidence="2">
    <location>
        <begin position="1"/>
        <end position="28"/>
    </location>
</feature>
<dbReference type="Proteomes" id="UP001501612">
    <property type="component" value="Unassembled WGS sequence"/>
</dbReference>